<keyword evidence="7" id="KW-0723">Serine/threonine-protein kinase</keyword>
<keyword evidence="14 29" id="KW-0547">Nucleotide-binding</keyword>
<dbReference type="PROSITE" id="PS50016">
    <property type="entry name" value="ZF_PHD_2"/>
    <property type="match status" value="1"/>
</dbReference>
<keyword evidence="20 32" id="KW-1133">Transmembrane helix</keyword>
<keyword evidence="6" id="KW-0963">Cytoplasm</keyword>
<gene>
    <name evidence="38" type="ORF">P4O66_014418</name>
</gene>
<dbReference type="InterPro" id="IPR000313">
    <property type="entry name" value="PWWP_dom"/>
</dbReference>
<dbReference type="FunFam" id="3.30.40.10:FF:000008">
    <property type="entry name" value="Bromodomain containing 1, isoform CRA_a"/>
    <property type="match status" value="1"/>
</dbReference>
<dbReference type="PROSITE" id="PS00107">
    <property type="entry name" value="PROTEIN_KINASE_ATP"/>
    <property type="match status" value="1"/>
</dbReference>
<keyword evidence="8" id="KW-0597">Phosphoprotein</keyword>
<dbReference type="GO" id="GO:0005789">
    <property type="term" value="C:endoplasmic reticulum membrane"/>
    <property type="evidence" value="ECO:0007669"/>
    <property type="project" value="UniProtKB-SubCell"/>
</dbReference>
<feature type="compositionally biased region" description="Polar residues" evidence="31">
    <location>
        <begin position="1842"/>
        <end position="1852"/>
    </location>
</feature>
<evidence type="ECO:0000259" key="36">
    <source>
        <dbReference type="PROSITE" id="PS50812"/>
    </source>
</evidence>
<feature type="region of interest" description="Disordered" evidence="31">
    <location>
        <begin position="1664"/>
        <end position="1735"/>
    </location>
</feature>
<dbReference type="SMART" id="SM00220">
    <property type="entry name" value="S_TKc"/>
    <property type="match status" value="1"/>
</dbReference>
<feature type="transmembrane region" description="Helical" evidence="32">
    <location>
        <begin position="584"/>
        <end position="603"/>
    </location>
</feature>
<dbReference type="Pfam" id="PF00855">
    <property type="entry name" value="PWWP"/>
    <property type="match status" value="1"/>
</dbReference>
<evidence type="ECO:0000256" key="10">
    <source>
        <dbReference type="ARBA" id="ARBA00022679"/>
    </source>
</evidence>
<name>A0AAD8Z029_9TELE</name>
<feature type="region of interest" description="Disordered" evidence="31">
    <location>
        <begin position="1311"/>
        <end position="1340"/>
    </location>
</feature>
<dbReference type="PROSITE" id="PS00633">
    <property type="entry name" value="BROMODOMAIN_1"/>
    <property type="match status" value="1"/>
</dbReference>
<evidence type="ECO:0000256" key="17">
    <source>
        <dbReference type="ARBA" id="ARBA00022824"/>
    </source>
</evidence>
<keyword evidence="16" id="KW-0418">Kinase</keyword>
<dbReference type="FunFam" id="1.10.510.10:FF:000209">
    <property type="entry name" value="Serine/threonine-protein kinase pim-1"/>
    <property type="match status" value="1"/>
</dbReference>
<dbReference type="Pfam" id="PF10513">
    <property type="entry name" value="EPL1"/>
    <property type="match status" value="1"/>
</dbReference>
<dbReference type="InterPro" id="IPR001487">
    <property type="entry name" value="Bromodomain"/>
</dbReference>
<comment type="subcellular location">
    <subcellularLocation>
        <location evidence="3">Cytoplasm</location>
    </subcellularLocation>
    <subcellularLocation>
        <location evidence="2">Endoplasmic reticulum membrane</location>
        <topology evidence="2">Multi-pass membrane protein</topology>
    </subcellularLocation>
    <subcellularLocation>
        <location evidence="1">Nucleus</location>
    </subcellularLocation>
</comment>
<evidence type="ECO:0000256" key="26">
    <source>
        <dbReference type="ARBA" id="ARBA00048679"/>
    </source>
</evidence>
<evidence type="ECO:0000256" key="18">
    <source>
        <dbReference type="ARBA" id="ARBA00022833"/>
    </source>
</evidence>
<evidence type="ECO:0000256" key="19">
    <source>
        <dbReference type="ARBA" id="ARBA00022840"/>
    </source>
</evidence>
<dbReference type="InterPro" id="IPR005599">
    <property type="entry name" value="GPI_mannosylTrfase"/>
</dbReference>
<evidence type="ECO:0000256" key="31">
    <source>
        <dbReference type="SAM" id="MobiDB-lite"/>
    </source>
</evidence>
<evidence type="ECO:0000256" key="14">
    <source>
        <dbReference type="ARBA" id="ARBA00022741"/>
    </source>
</evidence>
<dbReference type="SMART" id="SM00249">
    <property type="entry name" value="PHD"/>
    <property type="match status" value="2"/>
</dbReference>
<proteinExistence type="inferred from homology"/>
<sequence>FGSFSHICNPNGMEHLPVKIQLQQVKMEPEPFEKVYQVGSVLGSGGFGTVYAGNRISDGLPVAVKHVAKERVTEWGSINGAMVPLEILLMKKVGSSFRGVIKLLDWYERADGWLIVMERPEVVKDLFDFITEKGALDETAARDFFRQVLEAVRHCYSCGVVHRDIKDENLLVDLRTGELKLIDFGSGAILKDTVYTDFDGTRVYSPPEWIRFHRYHGRSATVWSLGVLLYDMVCGDIPFEQDEEILRGRLYFRRRISAECQQLIKWCLSPRPSDRPTLEQIFEHPWMRPAEVSKVEESDIRLHTIIVRVPNGQGRTRTVSAWVSESASEHIPGPVNSAMLGLVAMPQKETSGCSVAVHWNTGADCSQDSSFQAMAEERKSYGKEESTMVVDRNVAAQGLVENPANFGDLNLGQMAVGEKTPEEVPVLPPSHNPLPTTNIINVDAIAFLGDSLDSPSQKLITIPTMARKSRIPELPQFFLMTFVVVVHLVACPFTKVEESFNLQAIHDILYHRLDFDKYDHHLFPGVVPRTFIGPLFISALSAPVAASLSFFEASKFCSQITVRGVLGVCLCLTLWHMQKEVRRQFGSLVAVVFCLICTSQFHLMFYSTRTLPNVFALPIVLLAFTSWLAQRQGTFISLSAFVIIVFRSELCLLFGPMLLMSLKSRKLSIAKLLYYAGPAGILSLGLTVAVDSVLWRKLLWPEGQVLWYNTILNKSSNWGISFRPCQINLSLSLDRRMRLLLLPVLGFILLYSFLPHKELRFIIYTFPIFNLVAARGCSFILNNYQKSWMYKIGSLAVVGHLVANGVYSGLSLYVSHHNYPGGKALRELHRLVPATSDVSLHIDVLAAQTGISRFLELNSKWRCRIKQLVPKSPRLPRLMTQGQYRHKALSWSMGSTMRKKARHQKVQTLHRPPSPIKPSANRETLTYAQAQRMVELEVDGRMHRISIFDKLEVITEDDPTAQEIMECTSNKENTDKPQQAPLRSARLKNSQQKKNAALIAQGAQAPTCVLPEPRFRTVEYNLPAVPRRPPTYYKYEEKTLEELDEEVEYDMDEEDYAWLDLVNEKRRSEGFSQVSPNVFEFLVDRFEKESFLESQGRQDPHSLVDEDAVCCICMDGECQDSNAILFCDMCNLAVHQECYGVPYIPEGQWLCRHCLQCPTKPADCILCPNRGGAMKKTEDDRWGHVVCALWVPEVGFSNTVFIEPIDGVANIPPARWKLTCYLCKEKGVGACIQCHKANCYTAFHVSCAQKAGLFMKMEPVKDVTELGTPTFTVKKTAYCGAHSPNGSVRRPLTIYDNARNKTKNGLCQTLKRSSSRKRLKEKKKSKKTSEPVAVVPPSGPSFPSHRLNTVLNQVSLQRKKVFVELVLNYWTLKRQSRNGLPLIRRLHSSLQSQKTTKPKHNEEESRALKEQLKEWHRLRHDLERARLLLELIRKREKLKREEMKLQQSILELQLTPFTILLRTVLDQLQEKDQAKIFAQPVSIEEVPDYLDHIEHPMDFSAMRKRIDGQYYKNLEEFEADFNLIITNCMTYNAKDTYFYRAAVRLRDQGGALLRKTRRHVEHIGFEPDSGTHTPELPNTVASAPFSWEDVDRLLVPANRQHMSLDDQLKELLEKLDLTTAMKSSPSRSKRLKLLKKAISDVRMEMSLRNVLAPTPGLRRLAAELGSAEEGDRSAPPKLEPSDCHPPLADVDSPCEPPTLKPIEPSAEQPRPGKPDEPKDCLPAPRETLNGHSRDRLLLDGGDVSVVATPTLAERPAPVNRRTSVLFRKSKSVSPQKAARGGGAQAECPELGAKSFLSVVIPRLETLLHTRKRTRSASQGSEEEEELPIKCPDTGLSNGFVLEQQTELSPSRQQEPRRRCASESSISSSGSLLGTSSAPLSFPKCGKGKPALVRRSTTDDKSELIACIENGNFAKAARLAAEVGNSNIWMPASAATVVLEPLKLVWAKCSGYPSYPALIIDPHMPRVGCHHNGESIPIPPLDVLRIGEQMQYKSEEKLFLVLFFDNKRSWQWLPKSKMVPLGIDKTIDKIKMMEGRTSGVRKAVQIAFARAMNHLSRVQDEPASDLSDID</sequence>
<feature type="region of interest" description="Disordered" evidence="31">
    <location>
        <begin position="970"/>
        <end position="992"/>
    </location>
</feature>
<feature type="transmembrane region" description="Helical" evidence="32">
    <location>
        <begin position="531"/>
        <end position="551"/>
    </location>
</feature>
<comment type="caution">
    <text evidence="38">The sequence shown here is derived from an EMBL/GenBank/DDBJ whole genome shotgun (WGS) entry which is preliminary data.</text>
</comment>
<dbReference type="GO" id="GO:0008270">
    <property type="term" value="F:zinc ion binding"/>
    <property type="evidence" value="ECO:0007669"/>
    <property type="project" value="UniProtKB-KW"/>
</dbReference>
<keyword evidence="21" id="KW-0007">Acetylation</keyword>
<evidence type="ECO:0000256" key="9">
    <source>
        <dbReference type="ARBA" id="ARBA00022676"/>
    </source>
</evidence>
<dbReference type="PANTHER" id="PTHR13793:SF17">
    <property type="entry name" value="BROMODOMAIN-CONTAINING PROTEIN 1"/>
    <property type="match status" value="1"/>
</dbReference>
<feature type="transmembrane region" description="Helical" evidence="32">
    <location>
        <begin position="737"/>
        <end position="754"/>
    </location>
</feature>
<evidence type="ECO:0000256" key="16">
    <source>
        <dbReference type="ARBA" id="ARBA00022777"/>
    </source>
</evidence>
<feature type="compositionally biased region" description="Low complexity" evidence="31">
    <location>
        <begin position="1861"/>
        <end position="1875"/>
    </location>
</feature>
<dbReference type="GO" id="GO:0004674">
    <property type="term" value="F:protein serine/threonine kinase activity"/>
    <property type="evidence" value="ECO:0007669"/>
    <property type="project" value="UniProtKB-KW"/>
</dbReference>
<dbReference type="Gene3D" id="3.30.40.10">
    <property type="entry name" value="Zinc/RING finger domain, C3HC4 (zinc finger)"/>
    <property type="match status" value="2"/>
</dbReference>
<evidence type="ECO:0000256" key="21">
    <source>
        <dbReference type="ARBA" id="ARBA00022990"/>
    </source>
</evidence>
<feature type="coiled-coil region" evidence="30">
    <location>
        <begin position="1405"/>
        <end position="1455"/>
    </location>
</feature>
<dbReference type="InterPro" id="IPR019787">
    <property type="entry name" value="Znf_PHD-finger"/>
</dbReference>
<dbReference type="InterPro" id="IPR036427">
    <property type="entry name" value="Bromodomain-like_sf"/>
</dbReference>
<feature type="non-terminal residue" evidence="38">
    <location>
        <position position="1"/>
    </location>
</feature>
<dbReference type="FunFam" id="2.30.30.140:FF:000008">
    <property type="entry name" value="Bromodomain containing 1, isoform CRA_b"/>
    <property type="match status" value="1"/>
</dbReference>
<evidence type="ECO:0000256" key="22">
    <source>
        <dbReference type="ARBA" id="ARBA00023117"/>
    </source>
</evidence>
<dbReference type="Pfam" id="PF03901">
    <property type="entry name" value="Glyco_transf_22"/>
    <property type="match status" value="1"/>
</dbReference>
<dbReference type="PROSITE" id="PS00108">
    <property type="entry name" value="PROTEIN_KINASE_ST"/>
    <property type="match status" value="1"/>
</dbReference>
<evidence type="ECO:0000256" key="4">
    <source>
        <dbReference type="ARBA" id="ARBA00005505"/>
    </source>
</evidence>
<keyword evidence="11 32" id="KW-0812">Transmembrane</keyword>
<dbReference type="GO" id="GO:0005634">
    <property type="term" value="C:nucleus"/>
    <property type="evidence" value="ECO:0007669"/>
    <property type="project" value="UniProtKB-SubCell"/>
</dbReference>
<evidence type="ECO:0000256" key="20">
    <source>
        <dbReference type="ARBA" id="ARBA00022989"/>
    </source>
</evidence>
<evidence type="ECO:0000256" key="5">
    <source>
        <dbReference type="ARBA" id="ARBA00012513"/>
    </source>
</evidence>
<evidence type="ECO:0000256" key="6">
    <source>
        <dbReference type="ARBA" id="ARBA00022490"/>
    </source>
</evidence>
<keyword evidence="18" id="KW-0862">Zinc</keyword>
<dbReference type="SUPFAM" id="SSF47370">
    <property type="entry name" value="Bromodomain"/>
    <property type="match status" value="1"/>
</dbReference>
<feature type="compositionally biased region" description="Basic residues" evidence="31">
    <location>
        <begin position="1313"/>
        <end position="1326"/>
    </location>
</feature>
<evidence type="ECO:0000256" key="24">
    <source>
        <dbReference type="ARBA" id="ARBA00023242"/>
    </source>
</evidence>
<keyword evidence="23 32" id="KW-0472">Membrane</keyword>
<dbReference type="InterPro" id="IPR011011">
    <property type="entry name" value="Znf_FYVE_PHD"/>
</dbReference>
<keyword evidence="39" id="KW-1185">Reference proteome</keyword>
<evidence type="ECO:0000313" key="38">
    <source>
        <dbReference type="EMBL" id="KAK1790528.1"/>
    </source>
</evidence>
<evidence type="ECO:0000256" key="2">
    <source>
        <dbReference type="ARBA" id="ARBA00004477"/>
    </source>
</evidence>
<dbReference type="GO" id="GO:0006357">
    <property type="term" value="P:regulation of transcription by RNA polymerase II"/>
    <property type="evidence" value="ECO:0007669"/>
    <property type="project" value="TreeGrafter"/>
</dbReference>
<dbReference type="CDD" id="cd05512">
    <property type="entry name" value="Bromo_brd1_like"/>
    <property type="match status" value="1"/>
</dbReference>
<keyword evidence="13" id="KW-0677">Repeat</keyword>
<dbReference type="SUPFAM" id="SSF57903">
    <property type="entry name" value="FYVE/PHD zinc finger"/>
    <property type="match status" value="1"/>
</dbReference>
<dbReference type="InterPro" id="IPR013083">
    <property type="entry name" value="Znf_RING/FYVE/PHD"/>
</dbReference>
<dbReference type="EMBL" id="JAROKS010000021">
    <property type="protein sequence ID" value="KAK1790528.1"/>
    <property type="molecule type" value="Genomic_DNA"/>
</dbReference>
<dbReference type="InterPro" id="IPR019786">
    <property type="entry name" value="Zinc_finger_PHD-type_CS"/>
</dbReference>
<feature type="domain" description="PHD-type" evidence="37">
    <location>
        <begin position="1161"/>
        <end position="1283"/>
    </location>
</feature>
<dbReference type="PRINTS" id="PR00503">
    <property type="entry name" value="BROMODOMAIN"/>
</dbReference>
<feature type="compositionally biased region" description="Basic and acidic residues" evidence="31">
    <location>
        <begin position="1669"/>
        <end position="1682"/>
    </location>
</feature>
<evidence type="ECO:0000259" key="35">
    <source>
        <dbReference type="PROSITE" id="PS50016"/>
    </source>
</evidence>
<dbReference type="SMART" id="SM00297">
    <property type="entry name" value="BROMO"/>
    <property type="match status" value="1"/>
</dbReference>
<comment type="catalytic activity">
    <reaction evidence="25">
        <text>L-threonyl-[protein] + ATP = O-phospho-L-threonyl-[protein] + ADP + H(+)</text>
        <dbReference type="Rhea" id="RHEA:46608"/>
        <dbReference type="Rhea" id="RHEA-COMP:11060"/>
        <dbReference type="Rhea" id="RHEA-COMP:11605"/>
        <dbReference type="ChEBI" id="CHEBI:15378"/>
        <dbReference type="ChEBI" id="CHEBI:30013"/>
        <dbReference type="ChEBI" id="CHEBI:30616"/>
        <dbReference type="ChEBI" id="CHEBI:61977"/>
        <dbReference type="ChEBI" id="CHEBI:456216"/>
        <dbReference type="EC" id="2.7.11.1"/>
    </reaction>
</comment>
<evidence type="ECO:0000256" key="28">
    <source>
        <dbReference type="PROSITE-ProRule" id="PRU00146"/>
    </source>
</evidence>
<dbReference type="InterPro" id="IPR019542">
    <property type="entry name" value="Enhancer_polycomb-like_N"/>
</dbReference>
<keyword evidence="30" id="KW-0175">Coiled coil</keyword>
<dbReference type="Pfam" id="PF13832">
    <property type="entry name" value="zf-HC5HC2H_2"/>
    <property type="match status" value="1"/>
</dbReference>
<dbReference type="EC" id="2.7.11.1" evidence="5"/>
<dbReference type="PROSITE" id="PS50812">
    <property type="entry name" value="PWWP"/>
    <property type="match status" value="1"/>
</dbReference>
<comment type="similarity">
    <text evidence="4">Belongs to the protein kinase superfamily. CAMK Ser/Thr protein kinase family. PIM subfamily.</text>
</comment>
<dbReference type="FunFam" id="3.30.40.10:FF:000007">
    <property type="entry name" value="Bromodomain containing 1, isoform CRA_b"/>
    <property type="match status" value="1"/>
</dbReference>
<feature type="binding site" evidence="29">
    <location>
        <position position="65"/>
    </location>
    <ligand>
        <name>ATP</name>
        <dbReference type="ChEBI" id="CHEBI:30616"/>
    </ligand>
</feature>
<dbReference type="Gene3D" id="1.20.920.10">
    <property type="entry name" value="Bromodomain-like"/>
    <property type="match status" value="1"/>
</dbReference>
<evidence type="ECO:0000313" key="39">
    <source>
        <dbReference type="Proteomes" id="UP001239994"/>
    </source>
</evidence>
<dbReference type="InterPro" id="IPR011009">
    <property type="entry name" value="Kinase-like_dom_sf"/>
</dbReference>
<keyword evidence="17" id="KW-0256">Endoplasmic reticulum</keyword>
<dbReference type="PROSITE" id="PS51805">
    <property type="entry name" value="EPHD"/>
    <property type="match status" value="1"/>
</dbReference>
<evidence type="ECO:0000256" key="15">
    <source>
        <dbReference type="ARBA" id="ARBA00022771"/>
    </source>
</evidence>
<reference evidence="38" key="1">
    <citation type="submission" date="2023-03" db="EMBL/GenBank/DDBJ databases">
        <title>Electrophorus voltai genome.</title>
        <authorList>
            <person name="Bian C."/>
        </authorList>
    </citation>
    <scope>NUCLEOTIDE SEQUENCE</scope>
    <source>
        <strain evidence="38">CB-2022</strain>
        <tissue evidence="38">Muscle</tissue>
    </source>
</reference>
<dbReference type="Pfam" id="PF13831">
    <property type="entry name" value="PHD_2"/>
    <property type="match status" value="1"/>
</dbReference>
<dbReference type="Pfam" id="PF00439">
    <property type="entry name" value="Bromodomain"/>
    <property type="match status" value="1"/>
</dbReference>
<feature type="compositionally biased region" description="Basic and acidic residues" evidence="31">
    <location>
        <begin position="1710"/>
        <end position="1719"/>
    </location>
</feature>
<dbReference type="PROSITE" id="PS01359">
    <property type="entry name" value="ZF_PHD_1"/>
    <property type="match status" value="1"/>
</dbReference>
<evidence type="ECO:0000256" key="30">
    <source>
        <dbReference type="SAM" id="Coils"/>
    </source>
</evidence>
<dbReference type="SMART" id="SM00293">
    <property type="entry name" value="PWWP"/>
    <property type="match status" value="1"/>
</dbReference>
<keyword evidence="10" id="KW-0808">Transferase</keyword>
<dbReference type="InterPro" id="IPR017441">
    <property type="entry name" value="Protein_kinase_ATP_BS"/>
</dbReference>
<keyword evidence="22 27" id="KW-0103">Bromodomain</keyword>
<dbReference type="PROSITE" id="PS50011">
    <property type="entry name" value="PROTEIN_KINASE_DOM"/>
    <property type="match status" value="1"/>
</dbReference>
<evidence type="ECO:0000256" key="13">
    <source>
        <dbReference type="ARBA" id="ARBA00022737"/>
    </source>
</evidence>
<dbReference type="GO" id="GO:0005524">
    <property type="term" value="F:ATP binding"/>
    <property type="evidence" value="ECO:0007669"/>
    <property type="project" value="UniProtKB-UniRule"/>
</dbReference>
<dbReference type="SUPFAM" id="SSF56112">
    <property type="entry name" value="Protein kinase-like (PK-like)"/>
    <property type="match status" value="1"/>
</dbReference>
<accession>A0AAD8Z029</accession>
<evidence type="ECO:0000256" key="8">
    <source>
        <dbReference type="ARBA" id="ARBA00022553"/>
    </source>
</evidence>
<dbReference type="Gene3D" id="3.30.200.20">
    <property type="entry name" value="Phosphorylase Kinase, domain 1"/>
    <property type="match status" value="1"/>
</dbReference>
<evidence type="ECO:0000256" key="27">
    <source>
        <dbReference type="PROSITE-ProRule" id="PRU00035"/>
    </source>
</evidence>
<evidence type="ECO:0000259" key="34">
    <source>
        <dbReference type="PROSITE" id="PS50014"/>
    </source>
</evidence>
<feature type="domain" description="PHD-type" evidence="35">
    <location>
        <begin position="1107"/>
        <end position="1157"/>
    </location>
</feature>
<feature type="transmembrane region" description="Helical" evidence="32">
    <location>
        <begin position="610"/>
        <end position="629"/>
    </location>
</feature>
<dbReference type="Gene3D" id="1.10.510.10">
    <property type="entry name" value="Transferase(Phosphotransferase) domain 1"/>
    <property type="match status" value="1"/>
</dbReference>
<dbReference type="CDD" id="cd20157">
    <property type="entry name" value="PWWP_BRPF2"/>
    <property type="match status" value="1"/>
</dbReference>
<comment type="catalytic activity">
    <reaction evidence="26">
        <text>L-seryl-[protein] + ATP = O-phospho-L-seryl-[protein] + ADP + H(+)</text>
        <dbReference type="Rhea" id="RHEA:17989"/>
        <dbReference type="Rhea" id="RHEA-COMP:9863"/>
        <dbReference type="Rhea" id="RHEA-COMP:11604"/>
        <dbReference type="ChEBI" id="CHEBI:15378"/>
        <dbReference type="ChEBI" id="CHEBI:29999"/>
        <dbReference type="ChEBI" id="CHEBI:30616"/>
        <dbReference type="ChEBI" id="CHEBI:83421"/>
        <dbReference type="ChEBI" id="CHEBI:456216"/>
        <dbReference type="EC" id="2.7.11.1"/>
    </reaction>
</comment>
<dbReference type="CDD" id="cd14102">
    <property type="entry name" value="STKc_PIM3"/>
    <property type="match status" value="1"/>
</dbReference>
<dbReference type="FunFam" id="3.30.200.20:FF:000232">
    <property type="entry name" value="Serine/threonine-protein kinase pim-1"/>
    <property type="match status" value="1"/>
</dbReference>
<feature type="transmembrane region" description="Helical" evidence="32">
    <location>
        <begin position="761"/>
        <end position="781"/>
    </location>
</feature>
<dbReference type="InterPro" id="IPR000719">
    <property type="entry name" value="Prot_kinase_dom"/>
</dbReference>
<evidence type="ECO:0000256" key="1">
    <source>
        <dbReference type="ARBA" id="ARBA00004123"/>
    </source>
</evidence>
<dbReference type="SUPFAM" id="SSF63748">
    <property type="entry name" value="Tudor/PWWP/MBT"/>
    <property type="match status" value="1"/>
</dbReference>
<keyword evidence="24" id="KW-0539">Nucleus</keyword>
<dbReference type="InterPro" id="IPR008271">
    <property type="entry name" value="Ser/Thr_kinase_AS"/>
</dbReference>
<dbReference type="InterPro" id="IPR001965">
    <property type="entry name" value="Znf_PHD"/>
</dbReference>
<keyword evidence="9" id="KW-0328">Glycosyltransferase</keyword>
<evidence type="ECO:0000256" key="11">
    <source>
        <dbReference type="ARBA" id="ARBA00022692"/>
    </source>
</evidence>
<feature type="region of interest" description="Disordered" evidence="31">
    <location>
        <begin position="1810"/>
        <end position="1875"/>
    </location>
</feature>
<dbReference type="PROSITE" id="PS50014">
    <property type="entry name" value="BROMODOMAIN_2"/>
    <property type="match status" value="1"/>
</dbReference>
<feature type="domain" description="Bromo" evidence="34">
    <location>
        <begin position="1469"/>
        <end position="1539"/>
    </location>
</feature>
<keyword evidence="15 28" id="KW-0863">Zinc-finger</keyword>
<evidence type="ECO:0000256" key="3">
    <source>
        <dbReference type="ARBA" id="ARBA00004496"/>
    </source>
</evidence>
<feature type="transmembrane region" description="Helical" evidence="32">
    <location>
        <begin position="672"/>
        <end position="695"/>
    </location>
</feature>
<evidence type="ECO:0000256" key="29">
    <source>
        <dbReference type="PROSITE-ProRule" id="PRU10141"/>
    </source>
</evidence>
<evidence type="ECO:0000256" key="12">
    <source>
        <dbReference type="ARBA" id="ARBA00022723"/>
    </source>
</evidence>
<organism evidence="38 39">
    <name type="scientific">Electrophorus voltai</name>
    <dbReference type="NCBI Taxonomy" id="2609070"/>
    <lineage>
        <taxon>Eukaryota</taxon>
        <taxon>Metazoa</taxon>
        <taxon>Chordata</taxon>
        <taxon>Craniata</taxon>
        <taxon>Vertebrata</taxon>
        <taxon>Euteleostomi</taxon>
        <taxon>Actinopterygii</taxon>
        <taxon>Neopterygii</taxon>
        <taxon>Teleostei</taxon>
        <taxon>Ostariophysi</taxon>
        <taxon>Gymnotiformes</taxon>
        <taxon>Gymnotoidei</taxon>
        <taxon>Gymnotidae</taxon>
        <taxon>Electrophorus</taxon>
    </lineage>
</organism>
<dbReference type="Gene3D" id="2.30.30.140">
    <property type="match status" value="1"/>
</dbReference>
<dbReference type="Proteomes" id="UP001239994">
    <property type="component" value="Unassembled WGS sequence"/>
</dbReference>
<evidence type="ECO:0000259" key="33">
    <source>
        <dbReference type="PROSITE" id="PS50011"/>
    </source>
</evidence>
<dbReference type="InterPro" id="IPR018359">
    <property type="entry name" value="Bromodomain_CS"/>
</dbReference>
<feature type="domain" description="PWWP" evidence="36">
    <location>
        <begin position="1940"/>
        <end position="2023"/>
    </location>
</feature>
<keyword evidence="12" id="KW-0479">Metal-binding</keyword>
<keyword evidence="19 29" id="KW-0067">ATP-binding</keyword>
<evidence type="ECO:0000256" key="32">
    <source>
        <dbReference type="SAM" id="Phobius"/>
    </source>
</evidence>
<feature type="domain" description="Protein kinase" evidence="33">
    <location>
        <begin position="36"/>
        <end position="287"/>
    </location>
</feature>
<dbReference type="InterPro" id="IPR050701">
    <property type="entry name" value="Histone_Mod_Regulator"/>
</dbReference>
<dbReference type="CDD" id="cd15572">
    <property type="entry name" value="PHD_BRPF"/>
    <property type="match status" value="1"/>
</dbReference>
<protein>
    <recommendedName>
        <fullName evidence="5">non-specific serine/threonine protein kinase</fullName>
        <ecNumber evidence="5">2.7.11.1</ecNumber>
    </recommendedName>
</protein>
<evidence type="ECO:0000256" key="23">
    <source>
        <dbReference type="ARBA" id="ARBA00023136"/>
    </source>
</evidence>
<evidence type="ECO:0000256" key="7">
    <source>
        <dbReference type="ARBA" id="ARBA00022527"/>
    </source>
</evidence>
<dbReference type="Pfam" id="PF00069">
    <property type="entry name" value="Pkinase"/>
    <property type="match status" value="1"/>
</dbReference>
<dbReference type="InterPro" id="IPR034732">
    <property type="entry name" value="EPHD"/>
</dbReference>
<dbReference type="PANTHER" id="PTHR13793">
    <property type="entry name" value="PHD FINGER PROTEINS"/>
    <property type="match status" value="1"/>
</dbReference>
<feature type="transmembrane region" description="Helical" evidence="32">
    <location>
        <begin position="635"/>
        <end position="660"/>
    </location>
</feature>
<dbReference type="GO" id="GO:0016757">
    <property type="term" value="F:glycosyltransferase activity"/>
    <property type="evidence" value="ECO:0007669"/>
    <property type="project" value="UniProtKB-KW"/>
</dbReference>
<evidence type="ECO:0000256" key="25">
    <source>
        <dbReference type="ARBA" id="ARBA00047899"/>
    </source>
</evidence>
<evidence type="ECO:0000259" key="37">
    <source>
        <dbReference type="PROSITE" id="PS51805"/>
    </source>
</evidence>